<evidence type="ECO:0000313" key="3">
    <source>
        <dbReference type="Proteomes" id="UP001066276"/>
    </source>
</evidence>
<dbReference type="AlphaFoldDB" id="A0AAV7VBU6"/>
<name>A0AAV7VBU6_PLEWA</name>
<comment type="caution">
    <text evidence="2">The sequence shown here is derived from an EMBL/GenBank/DDBJ whole genome shotgun (WGS) entry which is preliminary data.</text>
</comment>
<reference evidence="2" key="1">
    <citation type="journal article" date="2022" name="bioRxiv">
        <title>Sequencing and chromosome-scale assembly of the giantPleurodeles waltlgenome.</title>
        <authorList>
            <person name="Brown T."/>
            <person name="Elewa A."/>
            <person name="Iarovenko S."/>
            <person name="Subramanian E."/>
            <person name="Araus A.J."/>
            <person name="Petzold A."/>
            <person name="Susuki M."/>
            <person name="Suzuki K.-i.T."/>
            <person name="Hayashi T."/>
            <person name="Toyoda A."/>
            <person name="Oliveira C."/>
            <person name="Osipova E."/>
            <person name="Leigh N.D."/>
            <person name="Simon A."/>
            <person name="Yun M.H."/>
        </authorList>
    </citation>
    <scope>NUCLEOTIDE SEQUENCE</scope>
    <source>
        <strain evidence="2">20211129_DDA</strain>
        <tissue evidence="2">Liver</tissue>
    </source>
</reference>
<evidence type="ECO:0000256" key="1">
    <source>
        <dbReference type="SAM" id="MobiDB-lite"/>
    </source>
</evidence>
<gene>
    <name evidence="2" type="ORF">NDU88_001721</name>
</gene>
<feature type="region of interest" description="Disordered" evidence="1">
    <location>
        <begin position="1"/>
        <end position="47"/>
    </location>
</feature>
<dbReference type="Proteomes" id="UP001066276">
    <property type="component" value="Chromosome 2_1"/>
</dbReference>
<feature type="compositionally biased region" description="Basic residues" evidence="1">
    <location>
        <begin position="1"/>
        <end position="11"/>
    </location>
</feature>
<evidence type="ECO:0000313" key="2">
    <source>
        <dbReference type="EMBL" id="KAJ1197876.1"/>
    </source>
</evidence>
<accession>A0AAV7VBU6</accession>
<keyword evidence="3" id="KW-1185">Reference proteome</keyword>
<dbReference type="EMBL" id="JANPWB010000003">
    <property type="protein sequence ID" value="KAJ1197876.1"/>
    <property type="molecule type" value="Genomic_DNA"/>
</dbReference>
<organism evidence="2 3">
    <name type="scientific">Pleurodeles waltl</name>
    <name type="common">Iberian ribbed newt</name>
    <dbReference type="NCBI Taxonomy" id="8319"/>
    <lineage>
        <taxon>Eukaryota</taxon>
        <taxon>Metazoa</taxon>
        <taxon>Chordata</taxon>
        <taxon>Craniata</taxon>
        <taxon>Vertebrata</taxon>
        <taxon>Euteleostomi</taxon>
        <taxon>Amphibia</taxon>
        <taxon>Batrachia</taxon>
        <taxon>Caudata</taxon>
        <taxon>Salamandroidea</taxon>
        <taxon>Salamandridae</taxon>
        <taxon>Pleurodelinae</taxon>
        <taxon>Pleurodeles</taxon>
    </lineage>
</organism>
<protein>
    <submittedName>
        <fullName evidence="2">Uncharacterized protein</fullName>
    </submittedName>
</protein>
<sequence length="129" mass="14214">MPLRCPYRRPARAGSLTQRGVSSARTRPADPACRSNYRPDSNPAVGRGPQLRRWWLLSLGTPPRLPLGPPEPQASRWPATCVCWMQHLPTGQSSAFAIIIFEASSCCRGNALCDCQVRDAGTLMIRPEN</sequence>
<proteinExistence type="predicted"/>
<feature type="compositionally biased region" description="Polar residues" evidence="1">
    <location>
        <begin position="15"/>
        <end position="25"/>
    </location>
</feature>